<keyword evidence="6" id="KW-0645">Protease</keyword>
<dbReference type="InterPro" id="IPR001967">
    <property type="entry name" value="Peptidase_S11_N"/>
</dbReference>
<evidence type="ECO:0000313" key="18">
    <source>
        <dbReference type="Proteomes" id="UP000217785"/>
    </source>
</evidence>
<evidence type="ECO:0000313" key="17">
    <source>
        <dbReference type="EMBL" id="GAX91840.1"/>
    </source>
</evidence>
<dbReference type="SUPFAM" id="SSF69189">
    <property type="entry name" value="Penicillin-binding protein associated domain"/>
    <property type="match status" value="1"/>
</dbReference>
<protein>
    <recommendedName>
        <fullName evidence="4">serine-type D-Ala-D-Ala carboxypeptidase</fullName>
        <ecNumber evidence="4">3.4.16.4</ecNumber>
    </recommendedName>
</protein>
<dbReference type="GO" id="GO:0009252">
    <property type="term" value="P:peptidoglycan biosynthetic process"/>
    <property type="evidence" value="ECO:0007669"/>
    <property type="project" value="UniProtKB-UniPathway"/>
</dbReference>
<gene>
    <name evidence="17" type="ORF">EFBL_3531</name>
</gene>
<feature type="domain" description="Peptidase S11 D-Ala-D-Ala carboxypeptidase A C-terminal" evidence="16">
    <location>
        <begin position="279"/>
        <end position="369"/>
    </location>
</feature>
<keyword evidence="10" id="KW-0573">Peptidoglycan synthesis</keyword>
<dbReference type="GO" id="GO:0006508">
    <property type="term" value="P:proteolysis"/>
    <property type="evidence" value="ECO:0007669"/>
    <property type="project" value="UniProtKB-KW"/>
</dbReference>
<comment type="function">
    <text evidence="1">Removes C-terminal D-alanyl residues from sugar-peptide cell wall precursors.</text>
</comment>
<evidence type="ECO:0000256" key="12">
    <source>
        <dbReference type="ARBA" id="ARBA00034000"/>
    </source>
</evidence>
<dbReference type="SUPFAM" id="SSF56601">
    <property type="entry name" value="beta-lactamase/transpeptidase-like"/>
    <property type="match status" value="1"/>
</dbReference>
<dbReference type="PANTHER" id="PTHR21581:SF33">
    <property type="entry name" value="D-ALANYL-D-ALANINE CARBOXYPEPTIDASE DACB"/>
    <property type="match status" value="1"/>
</dbReference>
<dbReference type="GO" id="GO:0008360">
    <property type="term" value="P:regulation of cell shape"/>
    <property type="evidence" value="ECO:0007669"/>
    <property type="project" value="UniProtKB-KW"/>
</dbReference>
<proteinExistence type="inferred from homology"/>
<evidence type="ECO:0000256" key="13">
    <source>
        <dbReference type="PIRSR" id="PIRSR618044-1"/>
    </source>
</evidence>
<evidence type="ECO:0000256" key="10">
    <source>
        <dbReference type="ARBA" id="ARBA00022984"/>
    </source>
</evidence>
<keyword evidence="8" id="KW-0378">Hydrolase</keyword>
<comment type="catalytic activity">
    <reaction evidence="12">
        <text>Preferential cleavage: (Ac)2-L-Lys-D-Ala-|-D-Ala. Also transpeptidation of peptidyl-alanyl moieties that are N-acyl substituents of D-alanine.</text>
        <dbReference type="EC" id="3.4.16.4"/>
    </reaction>
</comment>
<evidence type="ECO:0000256" key="2">
    <source>
        <dbReference type="ARBA" id="ARBA00004752"/>
    </source>
</evidence>
<comment type="pathway">
    <text evidence="2">Cell wall biogenesis; peptidoglycan biosynthesis.</text>
</comment>
<evidence type="ECO:0000259" key="16">
    <source>
        <dbReference type="SMART" id="SM00936"/>
    </source>
</evidence>
<feature type="active site" description="Acyl-ester intermediate" evidence="13">
    <location>
        <position position="69"/>
    </location>
</feature>
<keyword evidence="18" id="KW-1185">Reference proteome</keyword>
<feature type="binding site" evidence="14">
    <location>
        <position position="232"/>
    </location>
    <ligand>
        <name>substrate</name>
    </ligand>
</feature>
<comment type="similarity">
    <text evidence="3 15">Belongs to the peptidase S11 family.</text>
</comment>
<keyword evidence="7" id="KW-0732">Signal</keyword>
<evidence type="ECO:0000256" key="3">
    <source>
        <dbReference type="ARBA" id="ARBA00007164"/>
    </source>
</evidence>
<feature type="active site" description="Proton acceptor" evidence="13">
    <location>
        <position position="72"/>
    </location>
</feature>
<dbReference type="SMART" id="SM00936">
    <property type="entry name" value="PBP5_C"/>
    <property type="match status" value="1"/>
</dbReference>
<dbReference type="Gene3D" id="2.60.410.10">
    <property type="entry name" value="D-Ala-D-Ala carboxypeptidase, C-terminal domain"/>
    <property type="match status" value="1"/>
</dbReference>
<dbReference type="GO" id="GO:0071555">
    <property type="term" value="P:cell wall organization"/>
    <property type="evidence" value="ECO:0007669"/>
    <property type="project" value="UniProtKB-KW"/>
</dbReference>
<reference evidence="18" key="1">
    <citation type="submission" date="2017-07" db="EMBL/GenBank/DDBJ databases">
        <title>Draft genome sequence of Effusibacillus lacus strain skLN1.</title>
        <authorList>
            <person name="Watanabe M."/>
            <person name="Kojima H."/>
            <person name="Fukui M."/>
        </authorList>
    </citation>
    <scope>NUCLEOTIDE SEQUENCE [LARGE SCALE GENOMIC DNA]</scope>
    <source>
        <strain evidence="18">skLN1</strain>
    </source>
</reference>
<dbReference type="GO" id="GO:0009002">
    <property type="term" value="F:serine-type D-Ala-D-Ala carboxypeptidase activity"/>
    <property type="evidence" value="ECO:0007669"/>
    <property type="project" value="UniProtKB-EC"/>
</dbReference>
<dbReference type="Pfam" id="PF00768">
    <property type="entry name" value="Peptidase_S11"/>
    <property type="match status" value="1"/>
</dbReference>
<keyword evidence="9" id="KW-0133">Cell shape</keyword>
<evidence type="ECO:0000256" key="7">
    <source>
        <dbReference type="ARBA" id="ARBA00022729"/>
    </source>
</evidence>
<dbReference type="Proteomes" id="UP000217785">
    <property type="component" value="Unassembled WGS sequence"/>
</dbReference>
<sequence length="385" mass="43001">MKKRPWFLLILIMMLLIAFPLSSYGKGDWDPEQYAREVPISAETAALIDVQSGRILYGKNMHKQMRIASLTKIITAIVAIESGRLEETVTTSKNAYRVEGSSIYLELGEKQKLIDLVYAIMLRSGNDAATAIAEHVGGGSIQKFAEMMNRKVKELGLTGTHFVNPHGLDAEDHYSTAHDMAVLTAYALRNPVFAEVVRTKVKRIPWEGKEWDRVMSNKNKMLYRYPGADGVKTGYTEAAGRCLASSATRDGRQLAVIVLNDRQDWDDSAKLLNYGFTKYEYAESVKEQEPVANLPVKNGVRDQLQIVAGSKLGYPVRAEEKHLLRKDIQLPKHLTAPVYAGEKVGEINLYFKDQKIGSVPLLAAETVEGTGLLADFIRFFKGLFK</sequence>
<dbReference type="PANTHER" id="PTHR21581">
    <property type="entry name" value="D-ALANYL-D-ALANINE CARBOXYPEPTIDASE"/>
    <property type="match status" value="1"/>
</dbReference>
<name>A0A292YTM9_9BACL</name>
<dbReference type="Pfam" id="PF07943">
    <property type="entry name" value="PBP5_C"/>
    <property type="match status" value="1"/>
</dbReference>
<feature type="active site" evidence="13">
    <location>
        <position position="124"/>
    </location>
</feature>
<dbReference type="PRINTS" id="PR00725">
    <property type="entry name" value="DADACBPTASE1"/>
</dbReference>
<evidence type="ECO:0000256" key="9">
    <source>
        <dbReference type="ARBA" id="ARBA00022960"/>
    </source>
</evidence>
<dbReference type="EC" id="3.4.16.4" evidence="4"/>
<dbReference type="Gene3D" id="3.40.710.10">
    <property type="entry name" value="DD-peptidase/beta-lactamase superfamily"/>
    <property type="match status" value="1"/>
</dbReference>
<organism evidence="17 18">
    <name type="scientific">Effusibacillus lacus</name>
    <dbReference type="NCBI Taxonomy" id="1348429"/>
    <lineage>
        <taxon>Bacteria</taxon>
        <taxon>Bacillati</taxon>
        <taxon>Bacillota</taxon>
        <taxon>Bacilli</taxon>
        <taxon>Bacillales</taxon>
        <taxon>Alicyclobacillaceae</taxon>
        <taxon>Effusibacillus</taxon>
    </lineage>
</organism>
<dbReference type="RefSeq" id="WP_096184000.1">
    <property type="nucleotide sequence ID" value="NZ_BDUF01000109.1"/>
</dbReference>
<keyword evidence="5 17" id="KW-0121">Carboxypeptidase</keyword>
<dbReference type="OrthoDB" id="9791132at2"/>
<evidence type="ECO:0000256" key="14">
    <source>
        <dbReference type="PIRSR" id="PIRSR618044-2"/>
    </source>
</evidence>
<accession>A0A292YTM9</accession>
<evidence type="ECO:0000256" key="6">
    <source>
        <dbReference type="ARBA" id="ARBA00022670"/>
    </source>
</evidence>
<dbReference type="InterPro" id="IPR018044">
    <property type="entry name" value="Peptidase_S11"/>
</dbReference>
<dbReference type="InterPro" id="IPR012338">
    <property type="entry name" value="Beta-lactam/transpept-like"/>
</dbReference>
<evidence type="ECO:0000256" key="1">
    <source>
        <dbReference type="ARBA" id="ARBA00003217"/>
    </source>
</evidence>
<dbReference type="AlphaFoldDB" id="A0A292YTM9"/>
<evidence type="ECO:0000256" key="8">
    <source>
        <dbReference type="ARBA" id="ARBA00022801"/>
    </source>
</evidence>
<evidence type="ECO:0000256" key="15">
    <source>
        <dbReference type="RuleBase" id="RU004016"/>
    </source>
</evidence>
<dbReference type="UniPathway" id="UPA00219"/>
<evidence type="ECO:0000256" key="5">
    <source>
        <dbReference type="ARBA" id="ARBA00022645"/>
    </source>
</evidence>
<dbReference type="InterPro" id="IPR037167">
    <property type="entry name" value="Peptidase_S11_C_sf"/>
</dbReference>
<evidence type="ECO:0000256" key="4">
    <source>
        <dbReference type="ARBA" id="ARBA00012448"/>
    </source>
</evidence>
<comment type="caution">
    <text evidence="17">The sequence shown here is derived from an EMBL/GenBank/DDBJ whole genome shotgun (WGS) entry which is preliminary data.</text>
</comment>
<evidence type="ECO:0000256" key="11">
    <source>
        <dbReference type="ARBA" id="ARBA00023316"/>
    </source>
</evidence>
<dbReference type="InterPro" id="IPR012907">
    <property type="entry name" value="Peptidase_S11_C"/>
</dbReference>
<dbReference type="EMBL" id="BDUF01000109">
    <property type="protein sequence ID" value="GAX91840.1"/>
    <property type="molecule type" value="Genomic_DNA"/>
</dbReference>
<dbReference type="InterPro" id="IPR015956">
    <property type="entry name" value="Peniciliin-bd_prot_C_sf"/>
</dbReference>
<keyword evidence="11" id="KW-0961">Cell wall biogenesis/degradation</keyword>